<keyword evidence="2" id="KW-1185">Reference proteome</keyword>
<reference evidence="1" key="1">
    <citation type="submission" date="2020-11" db="EMBL/GenBank/DDBJ databases">
        <authorList>
            <person name="Whitehead M."/>
        </authorList>
    </citation>
    <scope>NUCLEOTIDE SEQUENCE</scope>
    <source>
        <strain evidence="1">EGII</strain>
    </source>
</reference>
<dbReference type="AlphaFoldDB" id="A0A811U992"/>
<name>A0A811U992_CERCA</name>
<evidence type="ECO:0000313" key="2">
    <source>
        <dbReference type="Proteomes" id="UP000606786"/>
    </source>
</evidence>
<dbReference type="Proteomes" id="UP000606786">
    <property type="component" value="Unassembled WGS sequence"/>
</dbReference>
<dbReference type="EMBL" id="CAJHJT010000001">
    <property type="protein sequence ID" value="CAD6995494.1"/>
    <property type="molecule type" value="Genomic_DNA"/>
</dbReference>
<accession>A0A811U992</accession>
<gene>
    <name evidence="1" type="ORF">CCAP1982_LOCUS4207</name>
</gene>
<feature type="non-terminal residue" evidence="1">
    <location>
        <position position="81"/>
    </location>
</feature>
<protein>
    <submittedName>
        <fullName evidence="1">(Mediterranean fruit fly) hypothetical protein</fullName>
    </submittedName>
</protein>
<sequence length="81" mass="9147">VFTSNNINQRKFTIKQNYIGLEEAVEFIIGEEIEGNEDDLVSSNFPSDIPGTLEVVSRHSDYQTGMIRDDEALQLPNTNQT</sequence>
<organism evidence="1 2">
    <name type="scientific">Ceratitis capitata</name>
    <name type="common">Mediterranean fruit fly</name>
    <name type="synonym">Tephritis capitata</name>
    <dbReference type="NCBI Taxonomy" id="7213"/>
    <lineage>
        <taxon>Eukaryota</taxon>
        <taxon>Metazoa</taxon>
        <taxon>Ecdysozoa</taxon>
        <taxon>Arthropoda</taxon>
        <taxon>Hexapoda</taxon>
        <taxon>Insecta</taxon>
        <taxon>Pterygota</taxon>
        <taxon>Neoptera</taxon>
        <taxon>Endopterygota</taxon>
        <taxon>Diptera</taxon>
        <taxon>Brachycera</taxon>
        <taxon>Muscomorpha</taxon>
        <taxon>Tephritoidea</taxon>
        <taxon>Tephritidae</taxon>
        <taxon>Ceratitis</taxon>
        <taxon>Ceratitis</taxon>
    </lineage>
</organism>
<feature type="non-terminal residue" evidence="1">
    <location>
        <position position="1"/>
    </location>
</feature>
<comment type="caution">
    <text evidence="1">The sequence shown here is derived from an EMBL/GenBank/DDBJ whole genome shotgun (WGS) entry which is preliminary data.</text>
</comment>
<proteinExistence type="predicted"/>
<evidence type="ECO:0000313" key="1">
    <source>
        <dbReference type="EMBL" id="CAD6995494.1"/>
    </source>
</evidence>